<dbReference type="AlphaFoldDB" id="A0A5E7I7E0"/>
<accession>A0A5E7I7E0</accession>
<dbReference type="Proteomes" id="UP000327111">
    <property type="component" value="Unassembled WGS sequence"/>
</dbReference>
<evidence type="ECO:0000256" key="1">
    <source>
        <dbReference type="SAM" id="Phobius"/>
    </source>
</evidence>
<name>A0A5E7I7E0_PSEFL</name>
<keyword evidence="1" id="KW-1133">Transmembrane helix</keyword>
<dbReference type="EMBL" id="CABVIF010000002">
    <property type="protein sequence ID" value="VVO72308.1"/>
    <property type="molecule type" value="Genomic_DNA"/>
</dbReference>
<dbReference type="GO" id="GO:0015385">
    <property type="term" value="F:sodium:proton antiporter activity"/>
    <property type="evidence" value="ECO:0007669"/>
    <property type="project" value="InterPro"/>
</dbReference>
<proteinExistence type="predicted"/>
<feature type="transmembrane region" description="Helical" evidence="1">
    <location>
        <begin position="105"/>
        <end position="123"/>
    </location>
</feature>
<dbReference type="GO" id="GO:0016020">
    <property type="term" value="C:membrane"/>
    <property type="evidence" value="ECO:0007669"/>
    <property type="project" value="InterPro"/>
</dbReference>
<keyword evidence="1" id="KW-0812">Transmembrane</keyword>
<evidence type="ECO:0000313" key="3">
    <source>
        <dbReference type="Proteomes" id="UP000327111"/>
    </source>
</evidence>
<feature type="transmembrane region" description="Helical" evidence="1">
    <location>
        <begin position="48"/>
        <end position="66"/>
    </location>
</feature>
<sequence>MCMVAGIYFMKDLLLFLFSRLLLGVRSKVLLALMFCFHSAFFSAFPDALAVTAVIISAGVGFYSVYHRVASGKDPRQDSEYGNDQNLPTLHHGDLEQFRAFLRSLLMQAAVGTPLVVFVRWWVNRKTADQPVVGHQ</sequence>
<gene>
    <name evidence="2" type="primary">nhaB_2</name>
    <name evidence="2" type="ORF">PS854_01357</name>
</gene>
<protein>
    <submittedName>
        <fullName evidence="2">Na(+)/H(+) antiporter NhaB</fullName>
    </submittedName>
</protein>
<organism evidence="2 3">
    <name type="scientific">Pseudomonas fluorescens</name>
    <dbReference type="NCBI Taxonomy" id="294"/>
    <lineage>
        <taxon>Bacteria</taxon>
        <taxon>Pseudomonadati</taxon>
        <taxon>Pseudomonadota</taxon>
        <taxon>Gammaproteobacteria</taxon>
        <taxon>Pseudomonadales</taxon>
        <taxon>Pseudomonadaceae</taxon>
        <taxon>Pseudomonas</taxon>
    </lineage>
</organism>
<dbReference type="InterPro" id="IPR004671">
    <property type="entry name" value="Na+/H+_antiporter_NhaB"/>
</dbReference>
<dbReference type="Pfam" id="PF06450">
    <property type="entry name" value="NhaB"/>
    <property type="match status" value="1"/>
</dbReference>
<evidence type="ECO:0000313" key="2">
    <source>
        <dbReference type="EMBL" id="VVO72308.1"/>
    </source>
</evidence>
<reference evidence="2 3" key="1">
    <citation type="submission" date="2019-09" db="EMBL/GenBank/DDBJ databases">
        <authorList>
            <person name="Chandra G."/>
            <person name="Truman W A."/>
        </authorList>
    </citation>
    <scope>NUCLEOTIDE SEQUENCE [LARGE SCALE GENOMIC DNA]</scope>
    <source>
        <strain evidence="2">PS854</strain>
    </source>
</reference>
<keyword evidence="1" id="KW-0472">Membrane</keyword>